<keyword evidence="1" id="KW-0732">Signal</keyword>
<feature type="signal peptide" evidence="1">
    <location>
        <begin position="1"/>
        <end position="33"/>
    </location>
</feature>
<organism evidence="2 3">
    <name type="scientific">Adhaeretor mobilis</name>
    <dbReference type="NCBI Taxonomy" id="1930276"/>
    <lineage>
        <taxon>Bacteria</taxon>
        <taxon>Pseudomonadati</taxon>
        <taxon>Planctomycetota</taxon>
        <taxon>Planctomycetia</taxon>
        <taxon>Pirellulales</taxon>
        <taxon>Lacipirellulaceae</taxon>
        <taxon>Adhaeretor</taxon>
    </lineage>
</organism>
<proteinExistence type="predicted"/>
<dbReference type="Proteomes" id="UP000319852">
    <property type="component" value="Chromosome"/>
</dbReference>
<dbReference type="KEGG" id="amob:HG15A2_49240"/>
<sequence length="244" mass="26455" precursor="true">MLVAYFHAAVGVVAHVRSLAIGASLAMAVTAWGQTQPPPSAPTYQGSAPAENANVYGGGGWGGGYHSSTAAGSALQGMSSAISAQGQKNLNDSLAARNLTAAASASIDNHTKYVEAQRWRMDSDKQRQQQEVAERQAKARVFNAKRAPHPLTPQQYDQTTGTVGWPMLCRDASYKSYQEKIDELLVKRAKYGSLQMEEFMAVEEQIKEWVAAITSDKNKYPLPAVKQALSFLHSLHLSLNEQFG</sequence>
<gene>
    <name evidence="2" type="ORF">HG15A2_49240</name>
</gene>
<evidence type="ECO:0000313" key="3">
    <source>
        <dbReference type="Proteomes" id="UP000319852"/>
    </source>
</evidence>
<evidence type="ECO:0000256" key="1">
    <source>
        <dbReference type="SAM" id="SignalP"/>
    </source>
</evidence>
<name>A0A517N362_9BACT</name>
<keyword evidence="3" id="KW-1185">Reference proteome</keyword>
<dbReference type="EMBL" id="CP036263">
    <property type="protein sequence ID" value="QDT01577.1"/>
    <property type="molecule type" value="Genomic_DNA"/>
</dbReference>
<feature type="chain" id="PRO_5021908905" evidence="1">
    <location>
        <begin position="34"/>
        <end position="244"/>
    </location>
</feature>
<reference evidence="2 3" key="1">
    <citation type="submission" date="2019-02" db="EMBL/GenBank/DDBJ databases">
        <title>Deep-cultivation of Planctomycetes and their phenomic and genomic characterization uncovers novel biology.</title>
        <authorList>
            <person name="Wiegand S."/>
            <person name="Jogler M."/>
            <person name="Boedeker C."/>
            <person name="Pinto D."/>
            <person name="Vollmers J."/>
            <person name="Rivas-Marin E."/>
            <person name="Kohn T."/>
            <person name="Peeters S.H."/>
            <person name="Heuer A."/>
            <person name="Rast P."/>
            <person name="Oberbeckmann S."/>
            <person name="Bunk B."/>
            <person name="Jeske O."/>
            <person name="Meyerdierks A."/>
            <person name="Storesund J.E."/>
            <person name="Kallscheuer N."/>
            <person name="Luecker S."/>
            <person name="Lage O.M."/>
            <person name="Pohl T."/>
            <person name="Merkel B.J."/>
            <person name="Hornburger P."/>
            <person name="Mueller R.-W."/>
            <person name="Bruemmer F."/>
            <person name="Labrenz M."/>
            <person name="Spormann A.M."/>
            <person name="Op den Camp H."/>
            <person name="Overmann J."/>
            <person name="Amann R."/>
            <person name="Jetten M.S.M."/>
            <person name="Mascher T."/>
            <person name="Medema M.H."/>
            <person name="Devos D.P."/>
            <person name="Kaster A.-K."/>
            <person name="Ovreas L."/>
            <person name="Rohde M."/>
            <person name="Galperin M.Y."/>
            <person name="Jogler C."/>
        </authorList>
    </citation>
    <scope>NUCLEOTIDE SEQUENCE [LARGE SCALE GENOMIC DNA]</scope>
    <source>
        <strain evidence="2 3">HG15A2</strain>
    </source>
</reference>
<dbReference type="RefSeq" id="WP_145063788.1">
    <property type="nucleotide sequence ID" value="NZ_CP036263.1"/>
</dbReference>
<dbReference type="OrthoDB" id="291789at2"/>
<accession>A0A517N362</accession>
<evidence type="ECO:0000313" key="2">
    <source>
        <dbReference type="EMBL" id="QDT01577.1"/>
    </source>
</evidence>
<protein>
    <submittedName>
        <fullName evidence="2">Uncharacterized protein</fullName>
    </submittedName>
</protein>
<dbReference type="AlphaFoldDB" id="A0A517N362"/>